<evidence type="ECO:0000313" key="1">
    <source>
        <dbReference type="EMBL" id="RKU42636.1"/>
    </source>
</evidence>
<comment type="caution">
    <text evidence="1">The sequence shown here is derived from an EMBL/GenBank/DDBJ whole genome shotgun (WGS) entry which is preliminary data.</text>
</comment>
<proteinExistence type="predicted"/>
<organism evidence="1 2">
    <name type="scientific">Coniochaeta pulveracea</name>
    <dbReference type="NCBI Taxonomy" id="177199"/>
    <lineage>
        <taxon>Eukaryota</taxon>
        <taxon>Fungi</taxon>
        <taxon>Dikarya</taxon>
        <taxon>Ascomycota</taxon>
        <taxon>Pezizomycotina</taxon>
        <taxon>Sordariomycetes</taxon>
        <taxon>Sordariomycetidae</taxon>
        <taxon>Coniochaetales</taxon>
        <taxon>Coniochaetaceae</taxon>
        <taxon>Coniochaeta</taxon>
    </lineage>
</organism>
<dbReference type="EMBL" id="QVQW01000053">
    <property type="protein sequence ID" value="RKU42636.1"/>
    <property type="molecule type" value="Genomic_DNA"/>
</dbReference>
<protein>
    <submittedName>
        <fullName evidence="1">Uncharacterized protein</fullName>
    </submittedName>
</protein>
<reference evidence="1 2" key="1">
    <citation type="submission" date="2018-08" db="EMBL/GenBank/DDBJ databases">
        <title>Draft genome of the lignicolous fungus Coniochaeta pulveracea.</title>
        <authorList>
            <person name="Borstlap C.J."/>
            <person name="De Witt R.N."/>
            <person name="Botha A."/>
            <person name="Volschenk H."/>
        </authorList>
    </citation>
    <scope>NUCLEOTIDE SEQUENCE [LARGE SCALE GENOMIC DNA]</scope>
    <source>
        <strain evidence="1 2">CAB683</strain>
    </source>
</reference>
<dbReference type="STRING" id="177199.A0A420Y418"/>
<name>A0A420Y418_9PEZI</name>
<accession>A0A420Y418</accession>
<dbReference type="OrthoDB" id="61870at2759"/>
<sequence length="233" mass="25869">MEPPITTFPGTSPPSPLLTVLQSHLPYSLNVLRRLQFASRVEGGSSPSAYTISVSSPDSAHFCAAYYDPSRGPETECWVYSTLEDAVPFNTDPESFAYIPPNLPENEVKTCVEQLLLLFRRLAAIEADFTSSCKEHGLPADTYREPGAVRIGACHETIRGLLMTAGVGIRSTGVVPKGKDWEFYAKWLARVDEMTKATELEKGKGLEEGMRWDTVRREDAELIKSRTSIPKRE</sequence>
<keyword evidence="2" id="KW-1185">Reference proteome</keyword>
<evidence type="ECO:0000313" key="2">
    <source>
        <dbReference type="Proteomes" id="UP000275385"/>
    </source>
</evidence>
<dbReference type="AlphaFoldDB" id="A0A420Y418"/>
<gene>
    <name evidence="1" type="ORF">DL546_000261</name>
</gene>
<dbReference type="Proteomes" id="UP000275385">
    <property type="component" value="Unassembled WGS sequence"/>
</dbReference>